<evidence type="ECO:0000313" key="2">
    <source>
        <dbReference type="EMBL" id="EGI65095.1"/>
    </source>
</evidence>
<sequence>MENIALCADDDKFHPQFCAVKANSFFVLMRNLNDGTTTNLDDGDNGGLTMCRIKRYSLLCTETKKISLTVTPDRALFALITCASHKAGQTVLCIRCALVGTEKCRGKKNKDEGEAEGEADRGVNGKERPRALTAKRQFLVDDKWQAAGGLKSRVESFLGRASATFDQALYRPSVSLTRDAKTRSEKDEWKRVDNGFLQFPRNATKRPEIMDMRQITFLLTLHAMIVSIAKFGMWKETSEWTDEVT</sequence>
<feature type="region of interest" description="Disordered" evidence="1">
    <location>
        <begin position="107"/>
        <end position="127"/>
    </location>
</feature>
<reference evidence="2" key="1">
    <citation type="submission" date="2011-02" db="EMBL/GenBank/DDBJ databases">
        <title>The genome of the leaf-cutting ant Acromyrmex echinatior suggests key adaptations to social evolution and fungus farming.</title>
        <authorList>
            <person name="Nygaard S."/>
            <person name="Zhang G."/>
        </authorList>
    </citation>
    <scope>NUCLEOTIDE SEQUENCE</scope>
</reference>
<accession>F4WLD2</accession>
<dbReference type="Proteomes" id="UP000007755">
    <property type="component" value="Unassembled WGS sequence"/>
</dbReference>
<evidence type="ECO:0000313" key="3">
    <source>
        <dbReference type="Proteomes" id="UP000007755"/>
    </source>
</evidence>
<proteinExistence type="predicted"/>
<keyword evidence="3" id="KW-1185">Reference proteome</keyword>
<organism evidence="3">
    <name type="scientific">Acromyrmex echinatior</name>
    <name type="common">Panamanian leafcutter ant</name>
    <name type="synonym">Acromyrmex octospinosus echinatior</name>
    <dbReference type="NCBI Taxonomy" id="103372"/>
    <lineage>
        <taxon>Eukaryota</taxon>
        <taxon>Metazoa</taxon>
        <taxon>Ecdysozoa</taxon>
        <taxon>Arthropoda</taxon>
        <taxon>Hexapoda</taxon>
        <taxon>Insecta</taxon>
        <taxon>Pterygota</taxon>
        <taxon>Neoptera</taxon>
        <taxon>Endopterygota</taxon>
        <taxon>Hymenoptera</taxon>
        <taxon>Apocrita</taxon>
        <taxon>Aculeata</taxon>
        <taxon>Formicoidea</taxon>
        <taxon>Formicidae</taxon>
        <taxon>Myrmicinae</taxon>
        <taxon>Acromyrmex</taxon>
    </lineage>
</organism>
<feature type="compositionally biased region" description="Basic and acidic residues" evidence="1">
    <location>
        <begin position="118"/>
        <end position="127"/>
    </location>
</feature>
<name>F4WLD2_ACREC</name>
<dbReference type="InParanoid" id="F4WLD2"/>
<evidence type="ECO:0000256" key="1">
    <source>
        <dbReference type="SAM" id="MobiDB-lite"/>
    </source>
</evidence>
<protein>
    <submittedName>
        <fullName evidence="2">Uncharacterized protein</fullName>
    </submittedName>
</protein>
<dbReference type="EMBL" id="GL888207">
    <property type="protein sequence ID" value="EGI65095.1"/>
    <property type="molecule type" value="Genomic_DNA"/>
</dbReference>
<dbReference type="AlphaFoldDB" id="F4WLD2"/>
<gene>
    <name evidence="2" type="ORF">G5I_06557</name>
</gene>